<dbReference type="EMBL" id="ONZQ02000003">
    <property type="protein sequence ID" value="SPO00241.1"/>
    <property type="molecule type" value="Genomic_DNA"/>
</dbReference>
<evidence type="ECO:0000256" key="1">
    <source>
        <dbReference type="SAM" id="MobiDB-lite"/>
    </source>
</evidence>
<dbReference type="Gene3D" id="3.30.930.10">
    <property type="entry name" value="Bira Bifunctional Protein, Domain 2"/>
    <property type="match status" value="1"/>
</dbReference>
<dbReference type="PROSITE" id="PS51733">
    <property type="entry name" value="BPL_LPL_CATALYTIC"/>
    <property type="match status" value="1"/>
</dbReference>
<dbReference type="GO" id="GO:0033819">
    <property type="term" value="F:lipoyl(octanoyl) transferase activity"/>
    <property type="evidence" value="ECO:0007669"/>
    <property type="project" value="TreeGrafter"/>
</dbReference>
<protein>
    <recommendedName>
        <fullName evidence="2">BPL/LPL catalytic domain-containing protein</fullName>
    </recommendedName>
</protein>
<feature type="region of interest" description="Disordered" evidence="1">
    <location>
        <begin position="119"/>
        <end position="156"/>
    </location>
</feature>
<sequence>MLTRRIARRIIPRGRTGTAHHHHHHHHQNHRLPRATTRHLHLHRVHLPSQHPTYTPYALATSLQESLAAPHHAYKAAPETADGARDLAPPQPSLLSFTPAPTYTLGRRQRTLDGEVEGALTAPLRVSSPTEWSSSSSEGGNDDPGSGRGSQITLTPFVTHSPRGGLTTYHGPGQLVLWPTLDLRSPLHPHLTVRSYARLLEDTTSHLLRTLYGIEAVLDPENPGVWARRPAGGSEIRKIAAMGIHLRRHVATLGIALNLTTPVSGAGDVNPWARFVPCGIEGREVTSVEAEGGEGRRGEFGGRGLLEGEVVAGLWADEFVRRLERGDGE</sequence>
<dbReference type="SUPFAM" id="SSF55681">
    <property type="entry name" value="Class II aaRS and biotin synthetases"/>
    <property type="match status" value="1"/>
</dbReference>
<evidence type="ECO:0000259" key="2">
    <source>
        <dbReference type="PROSITE" id="PS51733"/>
    </source>
</evidence>
<dbReference type="InterPro" id="IPR004143">
    <property type="entry name" value="BPL_LPL_catalytic"/>
</dbReference>
<dbReference type="PANTHER" id="PTHR10993:SF7">
    <property type="entry name" value="LIPOYLTRANSFERASE 2, MITOCHONDRIAL-RELATED"/>
    <property type="match status" value="1"/>
</dbReference>
<organism evidence="3 4">
    <name type="scientific">Cephalotrichum gorgonifer</name>
    <dbReference type="NCBI Taxonomy" id="2041049"/>
    <lineage>
        <taxon>Eukaryota</taxon>
        <taxon>Fungi</taxon>
        <taxon>Dikarya</taxon>
        <taxon>Ascomycota</taxon>
        <taxon>Pezizomycotina</taxon>
        <taxon>Sordariomycetes</taxon>
        <taxon>Hypocreomycetidae</taxon>
        <taxon>Microascales</taxon>
        <taxon>Microascaceae</taxon>
        <taxon>Cephalotrichum</taxon>
    </lineage>
</organism>
<feature type="domain" description="BPL/LPL catalytic" evidence="2">
    <location>
        <begin position="88"/>
        <end position="301"/>
    </location>
</feature>
<evidence type="ECO:0000313" key="3">
    <source>
        <dbReference type="EMBL" id="SPO00241.1"/>
    </source>
</evidence>
<dbReference type="Proteomes" id="UP001187682">
    <property type="component" value="Unassembled WGS sequence"/>
</dbReference>
<feature type="region of interest" description="Disordered" evidence="1">
    <location>
        <begin position="73"/>
        <end position="106"/>
    </location>
</feature>
<gene>
    <name evidence="3" type="ORF">DNG_03088</name>
</gene>
<dbReference type="InterPro" id="IPR045864">
    <property type="entry name" value="aa-tRNA-synth_II/BPL/LPL"/>
</dbReference>
<reference evidence="3" key="1">
    <citation type="submission" date="2018-03" db="EMBL/GenBank/DDBJ databases">
        <authorList>
            <person name="Guldener U."/>
        </authorList>
    </citation>
    <scope>NUCLEOTIDE SEQUENCE</scope>
</reference>
<dbReference type="PANTHER" id="PTHR10993">
    <property type="entry name" value="OCTANOYLTRANSFERASE"/>
    <property type="match status" value="1"/>
</dbReference>
<evidence type="ECO:0000313" key="4">
    <source>
        <dbReference type="Proteomes" id="UP001187682"/>
    </source>
</evidence>
<feature type="compositionally biased region" description="Low complexity" evidence="1">
    <location>
        <begin position="127"/>
        <end position="139"/>
    </location>
</feature>
<dbReference type="AlphaFoldDB" id="A0AAE8ST90"/>
<keyword evidence="4" id="KW-1185">Reference proteome</keyword>
<feature type="region of interest" description="Disordered" evidence="1">
    <location>
        <begin position="1"/>
        <end position="33"/>
    </location>
</feature>
<comment type="caution">
    <text evidence="3">The sequence shown here is derived from an EMBL/GenBank/DDBJ whole genome shotgun (WGS) entry which is preliminary data.</text>
</comment>
<name>A0AAE8ST90_9PEZI</name>
<proteinExistence type="predicted"/>
<dbReference type="GO" id="GO:0009249">
    <property type="term" value="P:protein lipoylation"/>
    <property type="evidence" value="ECO:0007669"/>
    <property type="project" value="TreeGrafter"/>
</dbReference>
<accession>A0AAE8ST90</accession>
<dbReference type="Pfam" id="PF21948">
    <property type="entry name" value="LplA-B_cat"/>
    <property type="match status" value="1"/>
</dbReference>